<evidence type="ECO:0000256" key="10">
    <source>
        <dbReference type="ARBA" id="ARBA00022763"/>
    </source>
</evidence>
<dbReference type="CDD" id="cd18041">
    <property type="entry name" value="DEXXQc_DNA2"/>
    <property type="match status" value="1"/>
</dbReference>
<dbReference type="InterPro" id="IPR047187">
    <property type="entry name" value="SF1_C_Upf1"/>
</dbReference>
<protein>
    <recommendedName>
        <fullName evidence="22">DNA replication ATP-dependent helicase/nuclease</fullName>
        <ecNumber evidence="22">3.1.-.-</ecNumber>
        <ecNumber evidence="22">3.6.4.12</ecNumber>
    </recommendedName>
</protein>
<dbReference type="Pfam" id="PF13086">
    <property type="entry name" value="AAA_11"/>
    <property type="match status" value="2"/>
</dbReference>
<comment type="catalytic activity">
    <reaction evidence="21 22">
        <text>ATP + H2O = ADP + phosphate + H(+)</text>
        <dbReference type="Rhea" id="RHEA:13065"/>
        <dbReference type="ChEBI" id="CHEBI:15377"/>
        <dbReference type="ChEBI" id="CHEBI:15378"/>
        <dbReference type="ChEBI" id="CHEBI:30616"/>
        <dbReference type="ChEBI" id="CHEBI:43474"/>
        <dbReference type="ChEBI" id="CHEBI:456216"/>
        <dbReference type="EC" id="3.6.4.12"/>
    </reaction>
</comment>
<accession>A0ABM3FRZ9</accession>
<keyword evidence="5 22" id="KW-0235">DNA replication</keyword>
<evidence type="ECO:0000256" key="12">
    <source>
        <dbReference type="ARBA" id="ARBA00022806"/>
    </source>
</evidence>
<evidence type="ECO:0000256" key="2">
    <source>
        <dbReference type="ARBA" id="ARBA00004173"/>
    </source>
</evidence>
<dbReference type="InterPro" id="IPR026851">
    <property type="entry name" value="Dna2/JHS1_DEXXQ-box"/>
</dbReference>
<proteinExistence type="inferred from homology"/>
<evidence type="ECO:0000256" key="1">
    <source>
        <dbReference type="ARBA" id="ARBA00001966"/>
    </source>
</evidence>
<keyword evidence="17" id="KW-0496">Mitochondrion</keyword>
<dbReference type="CDD" id="cd22318">
    <property type="entry name" value="DNA2_N-like"/>
    <property type="match status" value="1"/>
</dbReference>
<dbReference type="InterPro" id="IPR027417">
    <property type="entry name" value="P-loop_NTPase"/>
</dbReference>
<feature type="domain" description="DNA2/NAM7 helicase helicase" evidence="25">
    <location>
        <begin position="1013"/>
        <end position="1080"/>
    </location>
</feature>
<evidence type="ECO:0000256" key="11">
    <source>
        <dbReference type="ARBA" id="ARBA00022801"/>
    </source>
</evidence>
<evidence type="ECO:0000256" key="9">
    <source>
        <dbReference type="ARBA" id="ARBA00022759"/>
    </source>
</evidence>
<evidence type="ECO:0000313" key="28">
    <source>
        <dbReference type="Proteomes" id="UP000829291"/>
    </source>
</evidence>
<keyword evidence="22" id="KW-0158">Chromosome</keyword>
<evidence type="ECO:0000256" key="18">
    <source>
        <dbReference type="ARBA" id="ARBA00023204"/>
    </source>
</evidence>
<dbReference type="InterPro" id="IPR011604">
    <property type="entry name" value="PDDEXK-like_dom_sf"/>
</dbReference>
<dbReference type="GO" id="GO:0004386">
    <property type="term" value="F:helicase activity"/>
    <property type="evidence" value="ECO:0007669"/>
    <property type="project" value="UniProtKB-KW"/>
</dbReference>
<evidence type="ECO:0000256" key="4">
    <source>
        <dbReference type="ARBA" id="ARBA00022485"/>
    </source>
</evidence>
<dbReference type="Gene3D" id="3.40.50.300">
    <property type="entry name" value="P-loop containing nucleotide triphosphate hydrolases"/>
    <property type="match status" value="2"/>
</dbReference>
<keyword evidence="28" id="KW-1185">Reference proteome</keyword>
<evidence type="ECO:0000256" key="22">
    <source>
        <dbReference type="RuleBase" id="RU367041"/>
    </source>
</evidence>
<feature type="domain" description="DNA replication factor Dna2 N-terminal" evidence="24">
    <location>
        <begin position="370"/>
        <end position="566"/>
    </location>
</feature>
<dbReference type="InterPro" id="IPR041677">
    <property type="entry name" value="DNA2/NAM7_AAA_11"/>
</dbReference>
<comment type="subcellular location">
    <subcellularLocation>
        <location evidence="2">Mitochondrion</location>
    </subcellularLocation>
    <subcellularLocation>
        <location evidence="22">Nucleus</location>
    </subcellularLocation>
    <subcellularLocation>
        <location evidence="22">Chromosome</location>
    </subcellularLocation>
</comment>
<feature type="compositionally biased region" description="Polar residues" evidence="23">
    <location>
        <begin position="44"/>
        <end position="55"/>
    </location>
</feature>
<keyword evidence="4 22" id="KW-0004">4Fe-4S</keyword>
<evidence type="ECO:0000256" key="17">
    <source>
        <dbReference type="ARBA" id="ARBA00023128"/>
    </source>
</evidence>
<evidence type="ECO:0000256" key="20">
    <source>
        <dbReference type="ARBA" id="ARBA00023268"/>
    </source>
</evidence>
<dbReference type="RefSeq" id="XP_046590796.1">
    <property type="nucleotide sequence ID" value="XM_046734840.1"/>
</dbReference>
<comment type="similarity">
    <text evidence="3 22">Belongs to the DNA2/NAM7 helicase family.</text>
</comment>
<feature type="domain" description="DNA2/NAM7 helicase-like C-terminal" evidence="26">
    <location>
        <begin position="1087"/>
        <end position="1301"/>
    </location>
</feature>
<evidence type="ECO:0000259" key="25">
    <source>
        <dbReference type="Pfam" id="PF13086"/>
    </source>
</evidence>
<organism evidence="28 29">
    <name type="scientific">Neodiprion lecontei</name>
    <name type="common">Redheaded pine sawfly</name>
    <dbReference type="NCBI Taxonomy" id="441921"/>
    <lineage>
        <taxon>Eukaryota</taxon>
        <taxon>Metazoa</taxon>
        <taxon>Ecdysozoa</taxon>
        <taxon>Arthropoda</taxon>
        <taxon>Hexapoda</taxon>
        <taxon>Insecta</taxon>
        <taxon>Pterygota</taxon>
        <taxon>Neoptera</taxon>
        <taxon>Endopterygota</taxon>
        <taxon>Hymenoptera</taxon>
        <taxon>Tenthredinoidea</taxon>
        <taxon>Diprionidae</taxon>
        <taxon>Diprioninae</taxon>
        <taxon>Neodiprion</taxon>
    </lineage>
</organism>
<feature type="region of interest" description="Disordered" evidence="23">
    <location>
        <begin position="1"/>
        <end position="83"/>
    </location>
</feature>
<keyword evidence="9" id="KW-0255">Endonuclease</keyword>
<dbReference type="Gene3D" id="3.90.320.10">
    <property type="match status" value="1"/>
</dbReference>
<keyword evidence="14 22" id="KW-0408">Iron</keyword>
<dbReference type="Pfam" id="PF08696">
    <property type="entry name" value="Dna2"/>
    <property type="match status" value="1"/>
</dbReference>
<evidence type="ECO:0000256" key="13">
    <source>
        <dbReference type="ARBA" id="ARBA00022840"/>
    </source>
</evidence>
<keyword evidence="12 22" id="KW-0347">Helicase</keyword>
<evidence type="ECO:0000313" key="29">
    <source>
        <dbReference type="RefSeq" id="XP_046590796.1"/>
    </source>
</evidence>
<dbReference type="EC" id="3.6.4.12" evidence="22"/>
<evidence type="ECO:0000256" key="6">
    <source>
        <dbReference type="ARBA" id="ARBA00022722"/>
    </source>
</evidence>
<dbReference type="Pfam" id="PF13087">
    <property type="entry name" value="AAA_12"/>
    <property type="match status" value="1"/>
</dbReference>
<feature type="region of interest" description="Disordered" evidence="23">
    <location>
        <begin position="164"/>
        <end position="186"/>
    </location>
</feature>
<keyword evidence="13 22" id="KW-0067">ATP-binding</keyword>
<dbReference type="SUPFAM" id="SSF52540">
    <property type="entry name" value="P-loop containing nucleoside triphosphate hydrolases"/>
    <property type="match status" value="1"/>
</dbReference>
<keyword evidence="7 22" id="KW-0479">Metal-binding</keyword>
<keyword evidence="11 22" id="KW-0378">Hydrolase</keyword>
<comment type="cofactor">
    <cofactor evidence="1">
        <name>[4Fe-4S] cluster</name>
        <dbReference type="ChEBI" id="CHEBI:49883"/>
    </cofactor>
</comment>
<feature type="domain" description="DNA2 rift barrel" evidence="27">
    <location>
        <begin position="755"/>
        <end position="851"/>
    </location>
</feature>
<dbReference type="InterPro" id="IPR041679">
    <property type="entry name" value="DNA2/NAM7-like_C"/>
</dbReference>
<dbReference type="InterPro" id="IPR048459">
    <property type="entry name" value="DNA2_Rift"/>
</dbReference>
<evidence type="ECO:0000256" key="15">
    <source>
        <dbReference type="ARBA" id="ARBA00023014"/>
    </source>
</evidence>
<feature type="compositionally biased region" description="Low complexity" evidence="23">
    <location>
        <begin position="25"/>
        <end position="42"/>
    </location>
</feature>
<comment type="function">
    <text evidence="22">Key enzyme involved in DNA replication and DNA repair. Involved in Okazaki fragments processing by cleaving long flaps that escape FEN1: flaps that are longer than 27 nucleotides are coated by replication protein A complex (RPA), leading to recruit DNA2 which cleaves the flap until it is too short to bind RPA and becomes a substrate for FEN1. Also involved in 5'-end resection of DNA during double-strand break (DSB) repair by mediating the cleavage of 5'-ssDNA.</text>
</comment>
<evidence type="ECO:0000256" key="19">
    <source>
        <dbReference type="ARBA" id="ARBA00023242"/>
    </source>
</evidence>
<gene>
    <name evidence="29" type="primary">LOC107223149</name>
</gene>
<keyword evidence="19 22" id="KW-0539">Nucleus</keyword>
<dbReference type="Proteomes" id="UP000829291">
    <property type="component" value="Chromosome 3"/>
</dbReference>
<dbReference type="GeneID" id="107223149"/>
<dbReference type="InterPro" id="IPR014808">
    <property type="entry name" value="DNA_replication_fac_Dna2_N"/>
</dbReference>
<evidence type="ECO:0000256" key="5">
    <source>
        <dbReference type="ARBA" id="ARBA00022705"/>
    </source>
</evidence>
<reference evidence="29" key="1">
    <citation type="submission" date="2025-08" db="UniProtKB">
        <authorList>
            <consortium name="RefSeq"/>
        </authorList>
    </citation>
    <scope>IDENTIFICATION</scope>
    <source>
        <tissue evidence="29">Thorax and Abdomen</tissue>
    </source>
</reference>
<keyword evidence="16 22" id="KW-0238">DNA-binding</keyword>
<evidence type="ECO:0000259" key="24">
    <source>
        <dbReference type="Pfam" id="PF08696"/>
    </source>
</evidence>
<dbReference type="EC" id="3.1.-.-" evidence="22"/>
<evidence type="ECO:0000259" key="27">
    <source>
        <dbReference type="Pfam" id="PF21123"/>
    </source>
</evidence>
<keyword evidence="10 22" id="KW-0227">DNA damage</keyword>
<dbReference type="PANTHER" id="PTHR10887">
    <property type="entry name" value="DNA2/NAM7 HELICASE FAMILY"/>
    <property type="match status" value="1"/>
</dbReference>
<evidence type="ECO:0000256" key="14">
    <source>
        <dbReference type="ARBA" id="ARBA00023004"/>
    </source>
</evidence>
<name>A0ABM3FRZ9_NEOLC</name>
<evidence type="ECO:0000256" key="21">
    <source>
        <dbReference type="ARBA" id="ARBA00047995"/>
    </source>
</evidence>
<dbReference type="Pfam" id="PF21123">
    <property type="entry name" value="Dna2_Rift"/>
    <property type="match status" value="1"/>
</dbReference>
<dbReference type="PANTHER" id="PTHR10887:SF433">
    <property type="entry name" value="DNA REPLICATION ATP-DEPENDENT HELICASE_NUCLEASE DNA2"/>
    <property type="match status" value="1"/>
</dbReference>
<dbReference type="InterPro" id="IPR045055">
    <property type="entry name" value="DNA2/NAM7-like"/>
</dbReference>
<evidence type="ECO:0000256" key="23">
    <source>
        <dbReference type="SAM" id="MobiDB-lite"/>
    </source>
</evidence>
<evidence type="ECO:0000256" key="8">
    <source>
        <dbReference type="ARBA" id="ARBA00022741"/>
    </source>
</evidence>
<sequence length="1344" mass="151994">MNTSSSVTRKKTTPKTPGKHQATLSSFFFSTKSKSSSSPEKSAPNESRNVCSEAKSSTDIELCKKRKHSPGSSDVNDNESNSKKKYTTHISDITVKCNNARQLTTHLVNNEAKGVWTEHYSKKVFGVQSCRSKTSTESINCEKNPVLVMEEDDDSSLKENSFEMTSSTWPDFGEETLMSDSPQKKESENVNYRINGESGIPQELLNSEFGAEEQIFKSSQRRIECDFQKVSGNQFTQNQTEKEDGKYSSSLEFKNTEKILKIIKVEEKDKKDIKLDPKKPTKETFSIDDDFLFDTFDESFKSDYDSEKMLNANAVTADFSDFFSEDWNADPEVKVDLSTLQRCQVSNTTRDQFQNLIVNVIHVESQIPVAVTLRGFWKDTRLQTGDIVNIQAKKQLNDWVVDNTSGFVVEQPDFLVSGTSVVGALFCARRGILSDRFKGIESVTDCKQGASVMVIGSLVHELFQKVLKEKIYTKPGITKLLKDLIKSHNTASMLYSAGMAMETCEKEMLPFVPKIFHFTERYIKGEKSKHADENFNGKINVIRDIEESLWVPQLGVKGKVDVTVEVNVNLKPRTMPLELKTGRPSFSLEHRGQVILYTMMMTVTGQDVEAGLLLYLRDNIMREIKVSHPEQRDLILLRNNLAYYLTRTPKLMKPVNSGVGEESNEDSMELPEPINHRACQNCPYSALCCAYLKNDKSFQPTDRHPLTSIIRELDNYLKPEHIKYVKKWVKMLQINEADEVQNQPLRNLWTIPPTQREKNGKCISNLKIIGKVFIECNRFRHTFTRVNSADFKVTSDLTKFGFNTMEYVIISTDTKINVCAGTVIELSKDTITVLLERNLVEKKPKDVFHIDPYVSQSMLIANLSNIGYLLDDNAVTERMRKIVIERAPATFLKKLDRSVAVVAEQVLKPLNKMQQRAVLKVVAANEYLLIKGMPGTGKTQTLVAIIELLVKMGKSVLLTAHTHSAVDNVLLKLIETNVDFVRLGSTNRINPKLLSKSEAMLTQECRTPESLDTAYNSKNVVCVTCLGANHPLLGRRIFDVCLVDESTQVLQSSLLRPLYSSSKFVLIGDPDQLPPVVKSNEARKLGMDQSLFERLDNENNTVTLTLQYRMNQRIMSVANQITYKGQLTIGADDIGMATLHIPDKSVLNSSKNWVKSALSTDLDDSVVVLHTGDTHNIFKDDISPENDNYRERKCSNLCEAAVILHLVTILMQAGVVAGQIGVIAPYREQVNLLRDIIEQDVEVNTVDQYQGRDKELILYSGTRSNYVRSVDAEKEFNILDDYRRLTVAITRAKHKLIIVGDIITLKQFVPFKKLFDQIRSKDLITLQNGCADFQWRELLSIVKC</sequence>
<dbReference type="CDD" id="cd18808">
    <property type="entry name" value="SF1_C_Upf1"/>
    <property type="match status" value="1"/>
</dbReference>
<evidence type="ECO:0000259" key="26">
    <source>
        <dbReference type="Pfam" id="PF13087"/>
    </source>
</evidence>
<evidence type="ECO:0000256" key="3">
    <source>
        <dbReference type="ARBA" id="ARBA00007913"/>
    </source>
</evidence>
<keyword evidence="15 22" id="KW-0411">Iron-sulfur</keyword>
<keyword evidence="8 22" id="KW-0547">Nucleotide-binding</keyword>
<keyword evidence="6 22" id="KW-0540">Nuclease</keyword>
<feature type="domain" description="DNA2/NAM7 helicase helicase" evidence="25">
    <location>
        <begin position="910"/>
        <end position="1007"/>
    </location>
</feature>
<evidence type="ECO:0000256" key="7">
    <source>
        <dbReference type="ARBA" id="ARBA00022723"/>
    </source>
</evidence>
<keyword evidence="20 22" id="KW-0511">Multifunctional enzyme</keyword>
<keyword evidence="18 22" id="KW-0234">DNA repair</keyword>
<evidence type="ECO:0000256" key="16">
    <source>
        <dbReference type="ARBA" id="ARBA00023125"/>
    </source>
</evidence>
<feature type="compositionally biased region" description="Polar residues" evidence="23">
    <location>
        <begin position="70"/>
        <end position="79"/>
    </location>
</feature>